<protein>
    <submittedName>
        <fullName evidence="6">TlpA family protein disulfide reductase</fullName>
    </submittedName>
</protein>
<reference evidence="6 7" key="1">
    <citation type="submission" date="2018-10" db="EMBL/GenBank/DDBJ databases">
        <title>Sinomicrobium pectinilyticum sp. nov., a pectinase-producing bacterium isolated from alkaline and saline soil, and emended description of the genus Sinomicrobium.</title>
        <authorList>
            <person name="Cheng B."/>
            <person name="Li C."/>
            <person name="Lai Q."/>
            <person name="Du M."/>
            <person name="Shao Z."/>
            <person name="Xu P."/>
            <person name="Yang C."/>
        </authorList>
    </citation>
    <scope>NUCLEOTIDE SEQUENCE [LARGE SCALE GENOMIC DNA]</scope>
    <source>
        <strain evidence="6 7">5DNS001</strain>
    </source>
</reference>
<dbReference type="GO" id="GO:0030313">
    <property type="term" value="C:cell envelope"/>
    <property type="evidence" value="ECO:0007669"/>
    <property type="project" value="UniProtKB-SubCell"/>
</dbReference>
<dbReference type="InterPro" id="IPR050553">
    <property type="entry name" value="Thioredoxin_ResA/DsbE_sf"/>
</dbReference>
<feature type="domain" description="Thioredoxin" evidence="5">
    <location>
        <begin position="334"/>
        <end position="494"/>
    </location>
</feature>
<dbReference type="InterPro" id="IPR036249">
    <property type="entry name" value="Thioredoxin-like_sf"/>
</dbReference>
<evidence type="ECO:0000313" key="7">
    <source>
        <dbReference type="Proteomes" id="UP000267469"/>
    </source>
</evidence>
<dbReference type="EMBL" id="RJTM01000098">
    <property type="protein sequence ID" value="RNL84286.1"/>
    <property type="molecule type" value="Genomic_DNA"/>
</dbReference>
<dbReference type="Gene3D" id="3.40.30.10">
    <property type="entry name" value="Glutaredoxin"/>
    <property type="match status" value="1"/>
</dbReference>
<proteinExistence type="predicted"/>
<evidence type="ECO:0000256" key="3">
    <source>
        <dbReference type="ARBA" id="ARBA00023157"/>
    </source>
</evidence>
<dbReference type="InterPro" id="IPR013766">
    <property type="entry name" value="Thioredoxin_domain"/>
</dbReference>
<dbReference type="GO" id="GO:0017004">
    <property type="term" value="P:cytochrome complex assembly"/>
    <property type="evidence" value="ECO:0007669"/>
    <property type="project" value="UniProtKB-KW"/>
</dbReference>
<evidence type="ECO:0000256" key="4">
    <source>
        <dbReference type="ARBA" id="ARBA00023284"/>
    </source>
</evidence>
<gene>
    <name evidence="6" type="ORF">ED312_13980</name>
</gene>
<dbReference type="PROSITE" id="PS51257">
    <property type="entry name" value="PROKAR_LIPOPROTEIN"/>
    <property type="match status" value="1"/>
</dbReference>
<dbReference type="GO" id="GO:0016491">
    <property type="term" value="F:oxidoreductase activity"/>
    <property type="evidence" value="ECO:0007669"/>
    <property type="project" value="InterPro"/>
</dbReference>
<dbReference type="PANTHER" id="PTHR42852:SF6">
    <property type="entry name" value="THIOL:DISULFIDE INTERCHANGE PROTEIN DSBE"/>
    <property type="match status" value="1"/>
</dbReference>
<evidence type="ECO:0000256" key="1">
    <source>
        <dbReference type="ARBA" id="ARBA00004196"/>
    </source>
</evidence>
<dbReference type="AlphaFoldDB" id="A0A3N0E8W4"/>
<keyword evidence="3" id="KW-1015">Disulfide bond</keyword>
<organism evidence="6 7">
    <name type="scientific">Sinomicrobium pectinilyticum</name>
    <dbReference type="NCBI Taxonomy" id="1084421"/>
    <lineage>
        <taxon>Bacteria</taxon>
        <taxon>Pseudomonadati</taxon>
        <taxon>Bacteroidota</taxon>
        <taxon>Flavobacteriia</taxon>
        <taxon>Flavobacteriales</taxon>
        <taxon>Flavobacteriaceae</taxon>
        <taxon>Sinomicrobium</taxon>
    </lineage>
</organism>
<dbReference type="RefSeq" id="WP_123216638.1">
    <property type="nucleotide sequence ID" value="NZ_RJTM01000098.1"/>
</dbReference>
<evidence type="ECO:0000313" key="6">
    <source>
        <dbReference type="EMBL" id="RNL84286.1"/>
    </source>
</evidence>
<comment type="subcellular location">
    <subcellularLocation>
        <location evidence="1">Cell envelope</location>
    </subcellularLocation>
</comment>
<dbReference type="InterPro" id="IPR013740">
    <property type="entry name" value="Redoxin"/>
</dbReference>
<dbReference type="PROSITE" id="PS51352">
    <property type="entry name" value="THIOREDOXIN_2"/>
    <property type="match status" value="1"/>
</dbReference>
<dbReference type="SUPFAM" id="SSF52833">
    <property type="entry name" value="Thioredoxin-like"/>
    <property type="match status" value="1"/>
</dbReference>
<evidence type="ECO:0000259" key="5">
    <source>
        <dbReference type="PROSITE" id="PS51352"/>
    </source>
</evidence>
<sequence length="494" mass="57379">MKQTLPILIVLLQGLTGCQEEKNETTIQGKITGNIPDIMEYTIPVDGINYFGFEDAVPVNSSGHFQIKVNTDQLCFIELSHGYEFYGTVVAEPGANYTVSVNTEHTDNPIEIEGKDKKGQELYNQLHNRSMLKGHFEEEAGKYRKDTVATRIEQSIRKSEEAEIAPFRELFENKEISQDFYQLVKTDREYFYKGVQGSVGFVNFLFSERQQNALSKDAYTKLWGAVFQSHPVSDLRLLKSPWFYHYAELYLRYNDLIKESTSTETLSELHKQGAIHTHNIENAKKYLSGKQLEYYIAAYLYYQAINKNYEKELISLFDKFKEEYPHSEYSHFIEPEIIPVIGFHKKKNDPLDKNIKFLEGTDNINSLKDAAKELKGKKIYIDVWATWCGPCKKEFKHSAELYEALTSRDVTILYISLDKDEKAEQWKDMVNYYNLKGYHIRANEKLWASLRDLRGSDTFSIPWYILADEDGQVLRKYAGSPSDLEKLKKQLEEN</sequence>
<keyword evidence="7" id="KW-1185">Reference proteome</keyword>
<keyword evidence="2" id="KW-0201">Cytochrome c-type biogenesis</keyword>
<comment type="caution">
    <text evidence="6">The sequence shown here is derived from an EMBL/GenBank/DDBJ whole genome shotgun (WGS) entry which is preliminary data.</text>
</comment>
<accession>A0A3N0E8W4</accession>
<dbReference type="Pfam" id="PF08534">
    <property type="entry name" value="Redoxin"/>
    <property type="match status" value="1"/>
</dbReference>
<dbReference type="OrthoDB" id="743079at2"/>
<dbReference type="PANTHER" id="PTHR42852">
    <property type="entry name" value="THIOL:DISULFIDE INTERCHANGE PROTEIN DSBE"/>
    <property type="match status" value="1"/>
</dbReference>
<dbReference type="Proteomes" id="UP000267469">
    <property type="component" value="Unassembled WGS sequence"/>
</dbReference>
<dbReference type="CDD" id="cd02966">
    <property type="entry name" value="TlpA_like_family"/>
    <property type="match status" value="1"/>
</dbReference>
<keyword evidence="4" id="KW-0676">Redox-active center</keyword>
<evidence type="ECO:0000256" key="2">
    <source>
        <dbReference type="ARBA" id="ARBA00022748"/>
    </source>
</evidence>
<name>A0A3N0E8W4_SINP1</name>